<dbReference type="OrthoDB" id="1407586at2"/>
<dbReference type="RefSeq" id="WP_132155478.1">
    <property type="nucleotide sequence ID" value="NZ_SLWR01000013.1"/>
</dbReference>
<evidence type="ECO:0000313" key="2">
    <source>
        <dbReference type="EMBL" id="TCO42563.1"/>
    </source>
</evidence>
<name>A0A4R2ID87_9ACTN</name>
<sequence>MADFVVDVHCHVFNADDLPVRGFVQRLHLHTPALGPLLATLIDRVVQGAAPGYAEDMARIRRLLATGGETVADVLGPATFGAAAGLESVGGLESQTDVAFDDLLAQDPIFVRRLSSSLETELRRTGTGTDAGAPSAEGWTDRLADARRAVRWAKLFGLSRLDLAAELVRNSSAQVDLFCPLLVDLDTGLGDRAKTTLRQQVELFEGISSLSMLGRLPGVDNARLHPFIGFDPRRQVNAVLAGLAETPFDVVKSAVLEHGFVGVKVYPPMGWLPLGNTATIDMTATEAVLVDSELRKFYDWCQTEQVPITAHANRSNYADDSFKDFAGPVGWTAALREFPGLRVNLGHFGGARANEPASGWPWRMAKLAVANEHVYADVGNHRIDDTGIARAYFAMLGEMMAATAKTAPMTDRLMFGSDWFMQALLPAHDQFLDSYRSQYRKAFGVAATKRFLGRNALRFLGFDDPGNRNAMRLRQRYQLLAPDRIPDWLA</sequence>
<dbReference type="Proteomes" id="UP000295573">
    <property type="component" value="Unassembled WGS sequence"/>
</dbReference>
<evidence type="ECO:0000313" key="3">
    <source>
        <dbReference type="Proteomes" id="UP000295573"/>
    </source>
</evidence>
<dbReference type="InterPro" id="IPR006680">
    <property type="entry name" value="Amidohydro-rel"/>
</dbReference>
<reference evidence="2 3" key="1">
    <citation type="journal article" date="2015" name="Stand. Genomic Sci.">
        <title>Genomic Encyclopedia of Bacterial and Archaeal Type Strains, Phase III: the genomes of soil and plant-associated and newly described type strains.</title>
        <authorList>
            <person name="Whitman W.B."/>
            <person name="Woyke T."/>
            <person name="Klenk H.P."/>
            <person name="Zhou Y."/>
            <person name="Lilburn T.G."/>
            <person name="Beck B.J."/>
            <person name="De Vos P."/>
            <person name="Vandamme P."/>
            <person name="Eisen J.A."/>
            <person name="Garrity G."/>
            <person name="Hugenholtz P."/>
            <person name="Kyrpides N.C."/>
        </authorList>
    </citation>
    <scope>NUCLEOTIDE SEQUENCE [LARGE SCALE GENOMIC DNA]</scope>
    <source>
        <strain evidence="2 3">VKM Ac-2541</strain>
    </source>
</reference>
<accession>A0A4R2ID87</accession>
<evidence type="ECO:0000259" key="1">
    <source>
        <dbReference type="Pfam" id="PF04909"/>
    </source>
</evidence>
<feature type="domain" description="Amidohydrolase-related" evidence="1">
    <location>
        <begin position="228"/>
        <end position="462"/>
    </location>
</feature>
<protein>
    <submittedName>
        <fullName evidence="2">Amidohydrolase family protein</fullName>
    </submittedName>
</protein>
<dbReference type="SUPFAM" id="SSF51556">
    <property type="entry name" value="Metallo-dependent hydrolases"/>
    <property type="match status" value="1"/>
</dbReference>
<comment type="caution">
    <text evidence="2">The sequence shown here is derived from an EMBL/GenBank/DDBJ whole genome shotgun (WGS) entry which is preliminary data.</text>
</comment>
<dbReference type="EMBL" id="SLWR01000013">
    <property type="protein sequence ID" value="TCO42563.1"/>
    <property type="molecule type" value="Genomic_DNA"/>
</dbReference>
<dbReference type="AlphaFoldDB" id="A0A4R2ID87"/>
<proteinExistence type="predicted"/>
<dbReference type="InterPro" id="IPR032466">
    <property type="entry name" value="Metal_Hydrolase"/>
</dbReference>
<gene>
    <name evidence="2" type="ORF">EV646_113185</name>
</gene>
<organism evidence="2 3">
    <name type="scientific">Kribbella antiqua</name>
    <dbReference type="NCBI Taxonomy" id="2512217"/>
    <lineage>
        <taxon>Bacteria</taxon>
        <taxon>Bacillati</taxon>
        <taxon>Actinomycetota</taxon>
        <taxon>Actinomycetes</taxon>
        <taxon>Propionibacteriales</taxon>
        <taxon>Kribbellaceae</taxon>
        <taxon>Kribbella</taxon>
    </lineage>
</organism>
<keyword evidence="3" id="KW-1185">Reference proteome</keyword>
<keyword evidence="2" id="KW-0378">Hydrolase</keyword>
<dbReference type="Pfam" id="PF04909">
    <property type="entry name" value="Amidohydro_2"/>
    <property type="match status" value="1"/>
</dbReference>
<dbReference type="GO" id="GO:0016787">
    <property type="term" value="F:hydrolase activity"/>
    <property type="evidence" value="ECO:0007669"/>
    <property type="project" value="UniProtKB-KW"/>
</dbReference>
<dbReference type="Gene3D" id="3.20.20.140">
    <property type="entry name" value="Metal-dependent hydrolases"/>
    <property type="match status" value="1"/>
</dbReference>